<dbReference type="EMBL" id="LKMD01000238">
    <property type="protein sequence ID" value="PIA80874.1"/>
    <property type="molecule type" value="Genomic_DNA"/>
</dbReference>
<dbReference type="SUPFAM" id="SSF54695">
    <property type="entry name" value="POZ domain"/>
    <property type="match status" value="1"/>
</dbReference>
<dbReference type="InterPro" id="IPR000210">
    <property type="entry name" value="BTB/POZ_dom"/>
</dbReference>
<dbReference type="CDD" id="cd18186">
    <property type="entry name" value="BTB_POZ_ZBTB_KLHL-like"/>
    <property type="match status" value="1"/>
</dbReference>
<dbReference type="OrthoDB" id="194443at2759"/>
<dbReference type="PANTHER" id="PTHR47843:SF2">
    <property type="entry name" value="BTB DOMAIN-CONTAINING PROTEIN"/>
    <property type="match status" value="1"/>
</dbReference>
<organism evidence="2 4">
    <name type="scientific">Cercospora beticola</name>
    <name type="common">Sugarbeet leaf spot fungus</name>
    <dbReference type="NCBI Taxonomy" id="122368"/>
    <lineage>
        <taxon>Eukaryota</taxon>
        <taxon>Fungi</taxon>
        <taxon>Dikarya</taxon>
        <taxon>Ascomycota</taxon>
        <taxon>Pezizomycotina</taxon>
        <taxon>Dothideomycetes</taxon>
        <taxon>Dothideomycetidae</taxon>
        <taxon>Mycosphaerellales</taxon>
        <taxon>Mycosphaerellaceae</taxon>
        <taxon>Cercospora</taxon>
    </lineage>
</organism>
<dbReference type="EMBL" id="CP134193">
    <property type="protein sequence ID" value="WPB08524.1"/>
    <property type="molecule type" value="Genomic_DNA"/>
</dbReference>
<name>A0A2G5GKT7_CERBT</name>
<dbReference type="PANTHER" id="PTHR47843">
    <property type="entry name" value="BTB DOMAIN-CONTAINING PROTEIN-RELATED"/>
    <property type="match status" value="1"/>
</dbReference>
<keyword evidence="5" id="KW-1185">Reference proteome</keyword>
<evidence type="ECO:0000313" key="3">
    <source>
        <dbReference type="EMBL" id="WPB08524.1"/>
    </source>
</evidence>
<evidence type="ECO:0000313" key="5">
    <source>
        <dbReference type="Proteomes" id="UP001302367"/>
    </source>
</evidence>
<sequence>MSDGIRVAKRRRITSDLVEITVGEDKGEPFKIQRFLLEENSEFFKAALRDEWKEGQEKKVHLADDDCETFAVFEEWLYSGKIGSKEGCDTKKLTAPQIYREQQLIAKLYVLGEKLVADRFANCVLRAMAELCTTTGYIVTSTAMGTIYRGTTETSLMRKFLVDSFYKHVDPEFLTEANAWAAWAHPYQFWCDLTRKCLASHDRSKVAAPEDNIEIYLKNE</sequence>
<protein>
    <recommendedName>
        <fullName evidence="1">BTB domain-containing protein</fullName>
    </recommendedName>
</protein>
<gene>
    <name evidence="2" type="ORF">CB0940_12223</name>
    <name evidence="3" type="ORF">RHO25_013190</name>
</gene>
<dbReference type="Pfam" id="PF00651">
    <property type="entry name" value="BTB"/>
    <property type="match status" value="1"/>
</dbReference>
<evidence type="ECO:0000313" key="4">
    <source>
        <dbReference type="Proteomes" id="UP000230605"/>
    </source>
</evidence>
<dbReference type="Gene3D" id="3.30.710.10">
    <property type="entry name" value="Potassium Channel Kv1.1, Chain A"/>
    <property type="match status" value="1"/>
</dbReference>
<dbReference type="PROSITE" id="PS50097">
    <property type="entry name" value="BTB"/>
    <property type="match status" value="1"/>
</dbReference>
<evidence type="ECO:0000259" key="1">
    <source>
        <dbReference type="PROSITE" id="PS50097"/>
    </source>
</evidence>
<dbReference type="Proteomes" id="UP000230605">
    <property type="component" value="Unassembled WGS sequence"/>
</dbReference>
<dbReference type="Proteomes" id="UP001302367">
    <property type="component" value="Chromosome 10"/>
</dbReference>
<proteinExistence type="predicted"/>
<reference evidence="2 4" key="1">
    <citation type="submission" date="2015-10" db="EMBL/GenBank/DDBJ databases">
        <title>The cercosporin biosynthetic gene cluster was horizontally transferred to several fungal lineages and shown to be expanded in Cercospora beticola based on microsynteny with recipient genomes.</title>
        <authorList>
            <person name="De Jonge R."/>
            <person name="Ebert M.K."/>
            <person name="Suttle J.C."/>
            <person name="Jurick Ii W.M."/>
            <person name="Secor G.A."/>
            <person name="Thomma B.P."/>
            <person name="Van De Peer Y."/>
            <person name="Bolton M.D."/>
        </authorList>
    </citation>
    <scope>NUCLEOTIDE SEQUENCE [LARGE SCALE GENOMIC DNA]</scope>
    <source>
        <strain evidence="2 4">09-40</strain>
    </source>
</reference>
<accession>A0A2G5GKT7</accession>
<evidence type="ECO:0000313" key="2">
    <source>
        <dbReference type="EMBL" id="PIA80874.1"/>
    </source>
</evidence>
<dbReference type="InterPro" id="IPR011333">
    <property type="entry name" value="SKP1/BTB/POZ_sf"/>
</dbReference>
<dbReference type="AlphaFoldDB" id="A0A2G5GKT7"/>
<feature type="domain" description="BTB" evidence="1">
    <location>
        <begin position="16"/>
        <end position="86"/>
    </location>
</feature>
<reference evidence="3 5" key="2">
    <citation type="submission" date="2023-09" db="EMBL/GenBank/DDBJ databases">
        <title>Complete-Gapless Cercospora beticola genome.</title>
        <authorList>
            <person name="Wyatt N.A."/>
            <person name="Spanner R.E."/>
            <person name="Bolton M.D."/>
        </authorList>
    </citation>
    <scope>NUCLEOTIDE SEQUENCE [LARGE SCALE GENOMIC DNA]</scope>
    <source>
        <strain evidence="3">Cb09-40</strain>
    </source>
</reference>